<evidence type="ECO:0000256" key="6">
    <source>
        <dbReference type="ARBA" id="ARBA00050364"/>
    </source>
</evidence>
<dbReference type="InterPro" id="IPR005846">
    <property type="entry name" value="A-D-PHexomutase_a/b/a-III"/>
</dbReference>
<evidence type="ECO:0000313" key="17">
    <source>
        <dbReference type="Proteomes" id="UP000295511"/>
    </source>
</evidence>
<dbReference type="InterPro" id="IPR036900">
    <property type="entry name" value="A-D-PHexomutase_C_sf"/>
</dbReference>
<dbReference type="GO" id="GO:0009252">
    <property type="term" value="P:peptidoglycan biosynthetic process"/>
    <property type="evidence" value="ECO:0007669"/>
    <property type="project" value="TreeGrafter"/>
</dbReference>
<feature type="domain" description="Alpha-D-phosphohexomutase C-terminal" evidence="12">
    <location>
        <begin position="374"/>
        <end position="440"/>
    </location>
</feature>
<dbReference type="InterPro" id="IPR050060">
    <property type="entry name" value="Phosphoglucosamine_mutase"/>
</dbReference>
<dbReference type="GO" id="GO:0006048">
    <property type="term" value="P:UDP-N-acetylglucosamine biosynthetic process"/>
    <property type="evidence" value="ECO:0007669"/>
    <property type="project" value="TreeGrafter"/>
</dbReference>
<feature type="active site" description="Phosphoserine intermediate" evidence="9">
    <location>
        <position position="104"/>
    </location>
</feature>
<dbReference type="InterPro" id="IPR005841">
    <property type="entry name" value="Alpha-D-phosphohexomutase_SF"/>
</dbReference>
<dbReference type="PANTHER" id="PTHR42946:SF1">
    <property type="entry name" value="PHOSPHOGLUCOMUTASE (ALPHA-D-GLUCOSE-1,6-BISPHOSPHATE-DEPENDENT)"/>
    <property type="match status" value="1"/>
</dbReference>
<dbReference type="RefSeq" id="WP_133202330.1">
    <property type="nucleotide sequence ID" value="NZ_SMRU01000001.1"/>
</dbReference>
<dbReference type="Gene3D" id="3.40.120.10">
    <property type="entry name" value="Alpha-D-Glucose-1,6-Bisphosphate, subunit A, domain 3"/>
    <property type="match status" value="3"/>
</dbReference>
<dbReference type="EMBL" id="SMRU01000001">
    <property type="protein sequence ID" value="TDG01657.1"/>
    <property type="molecule type" value="Genomic_DNA"/>
</dbReference>
<keyword evidence="17" id="KW-1185">Reference proteome</keyword>
<dbReference type="PANTHER" id="PTHR42946">
    <property type="entry name" value="PHOSPHOHEXOSE MUTASE"/>
    <property type="match status" value="1"/>
</dbReference>
<dbReference type="InterPro" id="IPR016055">
    <property type="entry name" value="A-D-PHexomutase_a/b/a-I/II/III"/>
</dbReference>
<dbReference type="InterPro" id="IPR005845">
    <property type="entry name" value="A-D-PHexomutase_a/b/a-II"/>
</dbReference>
<comment type="caution">
    <text evidence="16">The sequence shown here is derived from an EMBL/GenBank/DDBJ whole genome shotgun (WGS) entry which is preliminary data.</text>
</comment>
<dbReference type="GO" id="GO:0000287">
    <property type="term" value="F:magnesium ion binding"/>
    <property type="evidence" value="ECO:0007669"/>
    <property type="project" value="UniProtKB-UniRule"/>
</dbReference>
<organism evidence="16 17">
    <name type="scientific">Arthrobacter terricola</name>
    <dbReference type="NCBI Taxonomy" id="2547396"/>
    <lineage>
        <taxon>Bacteria</taxon>
        <taxon>Bacillati</taxon>
        <taxon>Actinomycetota</taxon>
        <taxon>Actinomycetes</taxon>
        <taxon>Micrococcales</taxon>
        <taxon>Micrococcaceae</taxon>
        <taxon>Arthrobacter</taxon>
    </lineage>
</organism>
<dbReference type="FunFam" id="3.40.120.10:FF:000002">
    <property type="entry name" value="Phosphoglucosamine mutase"/>
    <property type="match status" value="1"/>
</dbReference>
<dbReference type="OrthoDB" id="9803322at2"/>
<feature type="binding site" description="via phosphate group" evidence="9">
    <location>
        <position position="104"/>
    </location>
    <ligand>
        <name>Mg(2+)</name>
        <dbReference type="ChEBI" id="CHEBI:18420"/>
    </ligand>
</feature>
<dbReference type="HAMAP" id="MF_01554_B">
    <property type="entry name" value="GlmM_B"/>
    <property type="match status" value="1"/>
</dbReference>
<comment type="function">
    <text evidence="9 11">Catalyzes the conversion of glucosamine-6-phosphate to glucosamine-1-phosphate.</text>
</comment>
<dbReference type="GO" id="GO:0005975">
    <property type="term" value="P:carbohydrate metabolic process"/>
    <property type="evidence" value="ECO:0007669"/>
    <property type="project" value="InterPro"/>
</dbReference>
<dbReference type="InterPro" id="IPR005844">
    <property type="entry name" value="A-D-PHexomutase_a/b/a-I"/>
</dbReference>
<dbReference type="PRINTS" id="PR00509">
    <property type="entry name" value="PGMPMM"/>
</dbReference>
<feature type="domain" description="Alpha-D-phosphohexomutase alpha/beta/alpha" evidence="14">
    <location>
        <begin position="159"/>
        <end position="254"/>
    </location>
</feature>
<comment type="similarity">
    <text evidence="1 9 10">Belongs to the phosphohexose mutase family.</text>
</comment>
<evidence type="ECO:0000313" key="16">
    <source>
        <dbReference type="EMBL" id="TDG01657.1"/>
    </source>
</evidence>
<evidence type="ECO:0000256" key="8">
    <source>
        <dbReference type="ARBA" id="ARBA00068193"/>
    </source>
</evidence>
<dbReference type="CDD" id="cd05802">
    <property type="entry name" value="GlmM"/>
    <property type="match status" value="1"/>
</dbReference>
<comment type="PTM">
    <text evidence="9">Activated by phosphorylation.</text>
</comment>
<evidence type="ECO:0000256" key="4">
    <source>
        <dbReference type="ARBA" id="ARBA00022842"/>
    </source>
</evidence>
<evidence type="ECO:0000256" key="9">
    <source>
        <dbReference type="HAMAP-Rule" id="MF_01554"/>
    </source>
</evidence>
<sequence>MARLFGTDGVRGLANGLLTAELALQLAQAAAVVLGHERTEGGARPRAVVARDPRASGEFLAAAVEAGLSSSGIDVYDAGVLPTPAAAYLIADLDADFGVMISASHNPAPDNGIKFFARGGQKLPDEVEDAIEAQLGKEPARPVAGDVGRIQRFADAEDRYIVHLLGTLPNRLEGLKIVLDCAHGAASGCSPQVFASAGAEIVVIGAEPDGLNINDGVGSTHLDQLKNAVIKHGADLGIAHDGDADRCLAVDHEGNEVDGDQIMAILALALKESGKLNDDVLVATVMSNLGLKIALRRAGITIRETAVGDRYVLEEMRAGGFSLGGEQSGHVIFSDYATTGDGLLTGLQLAAQVARTGRTLQDLAGSMTKLPQLMINVKGVDKSRAATDEGVAAAVAAAELELGDTGRVLLRPSGTEALVRVMVEAADMETATRICTELAAVVEDRLTVPRELAL</sequence>
<keyword evidence="4 9" id="KW-0460">Magnesium</keyword>
<dbReference type="Pfam" id="PF02880">
    <property type="entry name" value="PGM_PMM_III"/>
    <property type="match status" value="1"/>
</dbReference>
<evidence type="ECO:0000256" key="1">
    <source>
        <dbReference type="ARBA" id="ARBA00010231"/>
    </source>
</evidence>
<evidence type="ECO:0000259" key="13">
    <source>
        <dbReference type="Pfam" id="PF02878"/>
    </source>
</evidence>
<evidence type="ECO:0000256" key="2">
    <source>
        <dbReference type="ARBA" id="ARBA00022553"/>
    </source>
</evidence>
<keyword evidence="2 9" id="KW-0597">Phosphoprotein</keyword>
<gene>
    <name evidence="9" type="primary">glmM</name>
    <name evidence="16" type="ORF">E1809_00795</name>
</gene>
<feature type="binding site" evidence="9">
    <location>
        <position position="241"/>
    </location>
    <ligand>
        <name>Mg(2+)</name>
        <dbReference type="ChEBI" id="CHEBI:18420"/>
    </ligand>
</feature>
<evidence type="ECO:0000256" key="5">
    <source>
        <dbReference type="ARBA" id="ARBA00023235"/>
    </source>
</evidence>
<dbReference type="GO" id="GO:0004615">
    <property type="term" value="F:phosphomannomutase activity"/>
    <property type="evidence" value="ECO:0007669"/>
    <property type="project" value="TreeGrafter"/>
</dbReference>
<evidence type="ECO:0000256" key="11">
    <source>
        <dbReference type="RuleBase" id="RU004327"/>
    </source>
</evidence>
<keyword evidence="3 9" id="KW-0479">Metal-binding</keyword>
<dbReference type="EC" id="5.4.2.10" evidence="7 9"/>
<dbReference type="FunFam" id="3.40.120.10:FF:000001">
    <property type="entry name" value="Phosphoglucosamine mutase"/>
    <property type="match status" value="1"/>
</dbReference>
<dbReference type="FunFam" id="3.30.310.50:FF:000001">
    <property type="entry name" value="Phosphoglucosamine mutase"/>
    <property type="match status" value="1"/>
</dbReference>
<proteinExistence type="inferred from homology"/>
<feature type="modified residue" description="Phosphoserine" evidence="9">
    <location>
        <position position="104"/>
    </location>
</feature>
<evidence type="ECO:0000259" key="12">
    <source>
        <dbReference type="Pfam" id="PF00408"/>
    </source>
</evidence>
<name>A0A4R5L122_9MICC</name>
<dbReference type="AlphaFoldDB" id="A0A4R5L122"/>
<dbReference type="Pfam" id="PF00408">
    <property type="entry name" value="PGM_PMM_IV"/>
    <property type="match status" value="1"/>
</dbReference>
<dbReference type="PROSITE" id="PS00710">
    <property type="entry name" value="PGM_PMM"/>
    <property type="match status" value="1"/>
</dbReference>
<feature type="domain" description="Alpha-D-phosphohexomutase alpha/beta/alpha" evidence="15">
    <location>
        <begin position="258"/>
        <end position="367"/>
    </location>
</feature>
<feature type="binding site" evidence="9">
    <location>
        <position position="245"/>
    </location>
    <ligand>
        <name>Mg(2+)</name>
        <dbReference type="ChEBI" id="CHEBI:18420"/>
    </ligand>
</feature>
<comment type="cofactor">
    <cofactor evidence="9">
        <name>Mg(2+)</name>
        <dbReference type="ChEBI" id="CHEBI:18420"/>
    </cofactor>
    <text evidence="9">Binds 1 Mg(2+) ion per subunit.</text>
</comment>
<dbReference type="NCBIfam" id="TIGR01455">
    <property type="entry name" value="glmM"/>
    <property type="match status" value="1"/>
</dbReference>
<evidence type="ECO:0000259" key="15">
    <source>
        <dbReference type="Pfam" id="PF02880"/>
    </source>
</evidence>
<dbReference type="SUPFAM" id="SSF55957">
    <property type="entry name" value="Phosphoglucomutase, C-terminal domain"/>
    <property type="match status" value="1"/>
</dbReference>
<feature type="domain" description="Alpha-D-phosphohexomutase alpha/beta/alpha" evidence="13">
    <location>
        <begin position="3"/>
        <end position="138"/>
    </location>
</feature>
<dbReference type="Proteomes" id="UP000295511">
    <property type="component" value="Unassembled WGS sequence"/>
</dbReference>
<protein>
    <recommendedName>
        <fullName evidence="8 9">Phosphoglucosamine mutase</fullName>
        <ecNumber evidence="7 9">5.4.2.10</ecNumber>
    </recommendedName>
</protein>
<dbReference type="InterPro" id="IPR005843">
    <property type="entry name" value="A-D-PHexomutase_C"/>
</dbReference>
<dbReference type="SUPFAM" id="SSF53738">
    <property type="entry name" value="Phosphoglucomutase, first 3 domains"/>
    <property type="match status" value="3"/>
</dbReference>
<evidence type="ECO:0000256" key="3">
    <source>
        <dbReference type="ARBA" id="ARBA00022723"/>
    </source>
</evidence>
<reference evidence="16 17" key="1">
    <citation type="submission" date="2019-03" db="EMBL/GenBank/DDBJ databases">
        <title>Whole genome sequence of Arthrobacter sp JH1-1.</title>
        <authorList>
            <person name="Trinh H.N."/>
        </authorList>
    </citation>
    <scope>NUCLEOTIDE SEQUENCE [LARGE SCALE GENOMIC DNA]</scope>
    <source>
        <strain evidence="16 17">JH1-1</strain>
    </source>
</reference>
<comment type="catalytic activity">
    <reaction evidence="6 9 11">
        <text>alpha-D-glucosamine 1-phosphate = D-glucosamine 6-phosphate</text>
        <dbReference type="Rhea" id="RHEA:23424"/>
        <dbReference type="ChEBI" id="CHEBI:58516"/>
        <dbReference type="ChEBI" id="CHEBI:58725"/>
        <dbReference type="EC" id="5.4.2.10"/>
    </reaction>
</comment>
<evidence type="ECO:0000256" key="10">
    <source>
        <dbReference type="RuleBase" id="RU004326"/>
    </source>
</evidence>
<evidence type="ECO:0000259" key="14">
    <source>
        <dbReference type="Pfam" id="PF02879"/>
    </source>
</evidence>
<dbReference type="Pfam" id="PF02878">
    <property type="entry name" value="PGM_PMM_I"/>
    <property type="match status" value="1"/>
</dbReference>
<dbReference type="Pfam" id="PF02879">
    <property type="entry name" value="PGM_PMM_II"/>
    <property type="match status" value="1"/>
</dbReference>
<dbReference type="InterPro" id="IPR016066">
    <property type="entry name" value="A-D-PHexomutase_CS"/>
</dbReference>
<evidence type="ECO:0000256" key="7">
    <source>
        <dbReference type="ARBA" id="ARBA00066330"/>
    </source>
</evidence>
<dbReference type="GO" id="GO:0008966">
    <property type="term" value="F:phosphoglucosamine mutase activity"/>
    <property type="evidence" value="ECO:0007669"/>
    <property type="project" value="UniProtKB-UniRule"/>
</dbReference>
<dbReference type="InterPro" id="IPR006352">
    <property type="entry name" value="GlmM_bact"/>
</dbReference>
<keyword evidence="5 9" id="KW-0413">Isomerase</keyword>
<dbReference type="Gene3D" id="3.30.310.50">
    <property type="entry name" value="Alpha-D-phosphohexomutase, C-terminal domain"/>
    <property type="match status" value="1"/>
</dbReference>
<feature type="binding site" evidence="9">
    <location>
        <position position="243"/>
    </location>
    <ligand>
        <name>Mg(2+)</name>
        <dbReference type="ChEBI" id="CHEBI:18420"/>
    </ligand>
</feature>
<dbReference type="GO" id="GO:0005829">
    <property type="term" value="C:cytosol"/>
    <property type="evidence" value="ECO:0007669"/>
    <property type="project" value="TreeGrafter"/>
</dbReference>
<accession>A0A4R5L122</accession>